<organism evidence="2">
    <name type="scientific">Gracilinema caldarium</name>
    <dbReference type="NCBI Taxonomy" id="215591"/>
    <lineage>
        <taxon>Bacteria</taxon>
        <taxon>Pseudomonadati</taxon>
        <taxon>Spirochaetota</taxon>
        <taxon>Spirochaetia</taxon>
        <taxon>Spirochaetales</taxon>
        <taxon>Breznakiellaceae</taxon>
        <taxon>Gracilinema</taxon>
    </lineage>
</organism>
<keyword evidence="1" id="KW-1133">Transmembrane helix</keyword>
<evidence type="ECO:0000313" key="2">
    <source>
        <dbReference type="EMBL" id="HFH29416.1"/>
    </source>
</evidence>
<evidence type="ECO:0008006" key="3">
    <source>
        <dbReference type="Google" id="ProtNLM"/>
    </source>
</evidence>
<gene>
    <name evidence="2" type="ORF">ENS59_07875</name>
</gene>
<dbReference type="AlphaFoldDB" id="A0A7C3E9U2"/>
<accession>A0A7C3E9U2</accession>
<feature type="transmembrane region" description="Helical" evidence="1">
    <location>
        <begin position="34"/>
        <end position="57"/>
    </location>
</feature>
<dbReference type="EMBL" id="DSVL01000244">
    <property type="protein sequence ID" value="HFH29416.1"/>
    <property type="molecule type" value="Genomic_DNA"/>
</dbReference>
<keyword evidence="1" id="KW-0472">Membrane</keyword>
<proteinExistence type="predicted"/>
<keyword evidence="1" id="KW-0812">Transmembrane</keyword>
<reference evidence="2" key="1">
    <citation type="journal article" date="2020" name="mSystems">
        <title>Genome- and Community-Level Interaction Insights into Carbon Utilization and Element Cycling Functions of Hydrothermarchaeota in Hydrothermal Sediment.</title>
        <authorList>
            <person name="Zhou Z."/>
            <person name="Liu Y."/>
            <person name="Xu W."/>
            <person name="Pan J."/>
            <person name="Luo Z.H."/>
            <person name="Li M."/>
        </authorList>
    </citation>
    <scope>NUCLEOTIDE SEQUENCE [LARGE SCALE GENOMIC DNA]</scope>
    <source>
        <strain evidence="2">SpSt-503</strain>
    </source>
</reference>
<feature type="transmembrane region" description="Helical" evidence="1">
    <location>
        <begin position="64"/>
        <end position="83"/>
    </location>
</feature>
<comment type="caution">
    <text evidence="2">The sequence shown here is derived from an EMBL/GenBank/DDBJ whole genome shotgun (WGS) entry which is preliminary data.</text>
</comment>
<name>A0A7C3E9U2_9SPIR</name>
<evidence type="ECO:0000256" key="1">
    <source>
        <dbReference type="SAM" id="Phobius"/>
    </source>
</evidence>
<sequence>MDNRTSMLLFLGLVVLFVFTFVFGIDALALPNVTYGILSLIGYIVCLGFSLFQWALLKKERGAMIPWFITYAVVIGIIFVWYLTRCGTAFGWW</sequence>
<protein>
    <recommendedName>
        <fullName evidence="3">NADH dehydrogenase subunit 6</fullName>
    </recommendedName>
</protein>